<evidence type="ECO:0000259" key="2">
    <source>
        <dbReference type="PROSITE" id="PS51820"/>
    </source>
</evidence>
<dbReference type="InterPro" id="IPR022385">
    <property type="entry name" value="Rhs_assc_core"/>
</dbReference>
<dbReference type="InterPro" id="IPR011658">
    <property type="entry name" value="PA14_dom"/>
</dbReference>
<dbReference type="InterPro" id="IPR013783">
    <property type="entry name" value="Ig-like_fold"/>
</dbReference>
<feature type="compositionally biased region" description="Polar residues" evidence="1">
    <location>
        <begin position="8"/>
        <end position="20"/>
    </location>
</feature>
<feature type="domain" description="PA14" evidence="2">
    <location>
        <begin position="554"/>
        <end position="698"/>
    </location>
</feature>
<dbReference type="NCBIfam" id="TIGR01643">
    <property type="entry name" value="YD_repeat_2x"/>
    <property type="match status" value="1"/>
</dbReference>
<dbReference type="InterPro" id="IPR037524">
    <property type="entry name" value="PA14/GLEYA"/>
</dbReference>
<dbReference type="Gene3D" id="2.180.10.10">
    <property type="entry name" value="RHS repeat-associated core"/>
    <property type="match status" value="2"/>
</dbReference>
<name>A0A9W6V636_9PSEU</name>
<dbReference type="PROSITE" id="PS51820">
    <property type="entry name" value="PA14"/>
    <property type="match status" value="3"/>
</dbReference>
<protein>
    <recommendedName>
        <fullName evidence="2">PA14 domain-containing protein</fullName>
    </recommendedName>
</protein>
<dbReference type="SMART" id="SM00758">
    <property type="entry name" value="PA14"/>
    <property type="match status" value="3"/>
</dbReference>
<feature type="region of interest" description="Disordered" evidence="1">
    <location>
        <begin position="1470"/>
        <end position="1504"/>
    </location>
</feature>
<evidence type="ECO:0000256" key="1">
    <source>
        <dbReference type="SAM" id="MobiDB-lite"/>
    </source>
</evidence>
<sequence length="2156" mass="230377">MRELTELRTATSSTLVNQDGSRTERQHLVPQHFQAGGSWQRINSSVVVDANPADAVKAPAAVGERTHFKMAANYWQARFAPSGDRRGMVRIQQDGQTVTLRPVGARAVTPRITSDSSGRQTVHYDGLWPGIDVAYETHNSMLKELVSLADSAAPTSYAFAVGGAELKPDGKGALRLTGALEGKFEVAPLSVTLMDRGVISETVARQEFSGGQLRVVVDERWLRSLPERSFPVVVDPTFNSFFGTRASGNYVAYKSDGYVCGSTVCYPNSGTLNDNGWKSWRSAFFAPYNQLQGKVLLGAWFHLQMMPPTSGKYYGTYESLYTELSHAACLGYHCINYNAPRTNSWFSYESWLDATAIYQNRVNAGDWGAWMMLNGEERAHHTMKAFDPDNSYMQFTYNTPPPTPAVTAPAVDGQVFVDPQVSFKVNPVGDADGDGVQYYFRVATGSDGETGTVVNSGNISAAQWTVPDGVLQDGTTYYLHTYSFDGTNHSPPSAVRSFRIDARTGKDATQTFDTLGPVSVDLATGNVTTDETSHTSTALGGNLGVTLDYNSPTRSRQGLLAEYWNVPASHGFGSGPPAGPAALQRLDQAVDFDWGQGSPSSGTIGTDWFYTRWTGYFVPPKTGSYTFGGNMDDALSITVNGQAVGGGCYNAICYGTPITLTAGQPVPIKVDYEEATSTAWVKVYVKGAVAEQVLPTAWLRTEPRSVAQTRGLTGRYYADNAGHNLDDPTKSLFLSRTEPLLSLNWGNGSPVPGGPADFMSRWTGYVTVPATGTYYFGTAADDGSRIRVNDTLVLDAWSGCCALVYGNGISLTANQTVPIVVDHYDSGGAASMALYVKGAVGEQVVPSTWLSPRAQVVPDGWSLGVDPDGDLSYDRLVANQNSVTLTDATGDRHEYSWTGSGYRPPVNENGHLIRNPDGSFTLQDSDGRTYTFDSQGQLTTATNPVDDRKPAALRYTYSGSPSRISRISDSVDTERWAQVFYSGAAECPSAAGFDPVAPPNMLCAVRTNDGRTTAFRYLQGKLTRVVLPGDEITDFQYDASGRLIGLRDSLANDAVAAGVRADDQNVLTSIDYDVLGRAIKVTQPAASPGATRIQHTVDYVPGDTGYAGASRQHVVGAAEPNGHTRRVEYDALLRTVKDIDVAGLTTTSEWDTSKDLRLSTTDPTGLRSTTIFDDDDRPVSEYGPAPVASFGSDRRPVQSALAQVPARQTRYDEGITGPAVSWYDFASANGGVLLGAPRLHTTGVDPTADTGWVRRDFRVGAAPVDQETRAPGADGYGFSATGKIRFPATGTYTFRVYADDSLRLHVADTQLLGNWGTLTEGVNQNVLTGTFAAEAGKPYRFKLDYGHAGTPGALEAWLAGPGIQDTNNGLGTSRLGAYLTPDYSLETSSTVADSTLGDATTNTSYGANPETGLVRAKTVDPSGLNLTTTLGYEAPGAGYLRQTARTLPGGTKTAYEFWDTTADNPCTPTTEAFRQGGQVRRKVDPDPDGSGPRQPRTSETVHDDAGRIVAARFNQDPWTCTTYDARGRVLTTVIPTVGGQSGRTITNNWAVAGDPLVTSTADAKGTITTTVDLLGRVTVYSDVFGDWTGYAYDDLGRLVRVYGDVGEQGFGYDQYNRLVEQRYGGQVVAKPLYDQFGRVDRVDYPLAGGLGLAGTSRDAMGRVSGFTWRLDGGSTVTDAVTRSQSGQVLTNTTTAGSAQLWRGYGYDKAGRLTSADSGPHTFRYGFGPAVGCGAGSNTDAGRNGNRTSQVVDGVTTTFCHDQADRLIGSSDPRYDGGDVDAHGNMTSIGSGPTPLRLCYDASDRNTCLVQRTAEGNGVAMYYDRDVQGRVIGRFKNDIANWVWSAAGDYFYGYSGSGDTPDLVRDNSWRIVQRTIALPGGVSLTMRPDAPVAADRAVYSLPNVHGDVLLTANGLGANTSTGNGPGNSFTYDPFGAITTGSTAPANFDAGSQGWLGQHQKVSETVFTLAPVQMGARVYLPGLGRFSSVDPVEGGVENDYVYPPDPINDFDLTGQWSWSSVKFGLSVATMVVGAAACIVATAGVCAGVAIGAAVVNGVASGVAHYSENKKVGPAILAGVKDTAWDLLKMKKITMFGKVLNKGTPTAVRFFGAGRNYTSLGKALTKAPARARLRAVVKDFAGKLSFTTAMHIAAPRKVR</sequence>
<feature type="domain" description="PA14" evidence="2">
    <location>
        <begin position="1213"/>
        <end position="1374"/>
    </location>
</feature>
<gene>
    <name evidence="3" type="ORF">Aglo03_19310</name>
</gene>
<evidence type="ECO:0000313" key="3">
    <source>
        <dbReference type="EMBL" id="GLW91115.1"/>
    </source>
</evidence>
<organism evidence="3 4">
    <name type="scientific">Actinokineospora globicatena</name>
    <dbReference type="NCBI Taxonomy" id="103729"/>
    <lineage>
        <taxon>Bacteria</taxon>
        <taxon>Bacillati</taxon>
        <taxon>Actinomycetota</taxon>
        <taxon>Actinomycetes</taxon>
        <taxon>Pseudonocardiales</taxon>
        <taxon>Pseudonocardiaceae</taxon>
        <taxon>Actinokineospora</taxon>
    </lineage>
</organism>
<dbReference type="Gene3D" id="2.60.40.10">
    <property type="entry name" value="Immunoglobulins"/>
    <property type="match status" value="1"/>
</dbReference>
<proteinExistence type="predicted"/>
<dbReference type="GO" id="GO:0005975">
    <property type="term" value="P:carbohydrate metabolic process"/>
    <property type="evidence" value="ECO:0007669"/>
    <property type="project" value="UniProtKB-ARBA"/>
</dbReference>
<dbReference type="Proteomes" id="UP001165042">
    <property type="component" value="Unassembled WGS sequence"/>
</dbReference>
<dbReference type="Gene3D" id="3.90.182.10">
    <property type="entry name" value="Toxin - Anthrax Protective Antigen,domain 1"/>
    <property type="match status" value="3"/>
</dbReference>
<evidence type="ECO:0000313" key="4">
    <source>
        <dbReference type="Proteomes" id="UP001165042"/>
    </source>
</evidence>
<dbReference type="Pfam" id="PF07691">
    <property type="entry name" value="PA14"/>
    <property type="match status" value="3"/>
</dbReference>
<accession>A0A9W6V636</accession>
<keyword evidence="4" id="KW-1185">Reference proteome</keyword>
<feature type="region of interest" description="Disordered" evidence="1">
    <location>
        <begin position="1"/>
        <end position="22"/>
    </location>
</feature>
<feature type="domain" description="PA14" evidence="2">
    <location>
        <begin position="707"/>
        <end position="850"/>
    </location>
</feature>
<reference evidence="3" key="1">
    <citation type="submission" date="2023-02" db="EMBL/GenBank/DDBJ databases">
        <title>Actinokineospora globicatena NBRC 15670.</title>
        <authorList>
            <person name="Ichikawa N."/>
            <person name="Sato H."/>
            <person name="Tonouchi N."/>
        </authorList>
    </citation>
    <scope>NUCLEOTIDE SEQUENCE</scope>
    <source>
        <strain evidence="3">NBRC 15670</strain>
    </source>
</reference>
<dbReference type="EMBL" id="BSSD01000002">
    <property type="protein sequence ID" value="GLW91115.1"/>
    <property type="molecule type" value="Genomic_DNA"/>
</dbReference>
<dbReference type="NCBIfam" id="TIGR03696">
    <property type="entry name" value="Rhs_assc_core"/>
    <property type="match status" value="1"/>
</dbReference>
<dbReference type="SUPFAM" id="SSF56988">
    <property type="entry name" value="Anthrax protective antigen"/>
    <property type="match status" value="3"/>
</dbReference>
<comment type="caution">
    <text evidence="3">The sequence shown here is derived from an EMBL/GenBank/DDBJ whole genome shotgun (WGS) entry which is preliminary data.</text>
</comment>
<dbReference type="InterPro" id="IPR006530">
    <property type="entry name" value="YD"/>
</dbReference>